<feature type="region of interest" description="Disordered" evidence="1">
    <location>
        <begin position="35"/>
        <end position="63"/>
    </location>
</feature>
<organism evidence="2 3">
    <name type="scientific">Actinoallomurus vinaceus</name>
    <dbReference type="NCBI Taxonomy" id="1080074"/>
    <lineage>
        <taxon>Bacteria</taxon>
        <taxon>Bacillati</taxon>
        <taxon>Actinomycetota</taxon>
        <taxon>Actinomycetes</taxon>
        <taxon>Streptosporangiales</taxon>
        <taxon>Thermomonosporaceae</taxon>
        <taxon>Actinoallomurus</taxon>
    </lineage>
</organism>
<gene>
    <name evidence="2" type="ORF">GCM10023196_082190</name>
</gene>
<evidence type="ECO:0000256" key="1">
    <source>
        <dbReference type="SAM" id="MobiDB-lite"/>
    </source>
</evidence>
<name>A0ABP8UNS3_9ACTN</name>
<keyword evidence="3" id="KW-1185">Reference proteome</keyword>
<comment type="caution">
    <text evidence="2">The sequence shown here is derived from an EMBL/GenBank/DDBJ whole genome shotgun (WGS) entry which is preliminary data.</text>
</comment>
<dbReference type="Proteomes" id="UP001501442">
    <property type="component" value="Unassembled WGS sequence"/>
</dbReference>
<evidence type="ECO:0000313" key="3">
    <source>
        <dbReference type="Proteomes" id="UP001501442"/>
    </source>
</evidence>
<dbReference type="EMBL" id="BAABHK010000016">
    <property type="protein sequence ID" value="GAA4635695.1"/>
    <property type="molecule type" value="Genomic_DNA"/>
</dbReference>
<reference evidence="3" key="1">
    <citation type="journal article" date="2019" name="Int. J. Syst. Evol. Microbiol.">
        <title>The Global Catalogue of Microorganisms (GCM) 10K type strain sequencing project: providing services to taxonomists for standard genome sequencing and annotation.</title>
        <authorList>
            <consortium name="The Broad Institute Genomics Platform"/>
            <consortium name="The Broad Institute Genome Sequencing Center for Infectious Disease"/>
            <person name="Wu L."/>
            <person name="Ma J."/>
        </authorList>
    </citation>
    <scope>NUCLEOTIDE SEQUENCE [LARGE SCALE GENOMIC DNA]</scope>
    <source>
        <strain evidence="3">JCM 17939</strain>
    </source>
</reference>
<proteinExistence type="predicted"/>
<sequence>MKCAAGPVGIATAGARDAGAVLAALAALGGSALFDDEPDPQPLSTPTSNNAPTTDTTCGAPHR</sequence>
<feature type="compositionally biased region" description="Polar residues" evidence="1">
    <location>
        <begin position="42"/>
        <end position="57"/>
    </location>
</feature>
<accession>A0ABP8UNS3</accession>
<evidence type="ECO:0000313" key="2">
    <source>
        <dbReference type="EMBL" id="GAA4635695.1"/>
    </source>
</evidence>
<protein>
    <submittedName>
        <fullName evidence="2">Uncharacterized protein</fullName>
    </submittedName>
</protein>